<evidence type="ECO:0000313" key="2">
    <source>
        <dbReference type="EMBL" id="QEG34186.1"/>
    </source>
</evidence>
<keyword evidence="1" id="KW-0812">Transmembrane</keyword>
<evidence type="ECO:0000256" key="1">
    <source>
        <dbReference type="SAM" id="Phobius"/>
    </source>
</evidence>
<evidence type="ECO:0000313" key="3">
    <source>
        <dbReference type="Proteomes" id="UP000323917"/>
    </source>
</evidence>
<keyword evidence="1" id="KW-0472">Membrane</keyword>
<proteinExistence type="predicted"/>
<accession>A0A5B9QBA0</accession>
<feature type="transmembrane region" description="Helical" evidence="1">
    <location>
        <begin position="108"/>
        <end position="127"/>
    </location>
</feature>
<protein>
    <submittedName>
        <fullName evidence="2">Uncharacterized protein</fullName>
    </submittedName>
</protein>
<dbReference type="RefSeq" id="WP_148072868.1">
    <property type="nucleotide sequence ID" value="NZ_CP042913.1"/>
</dbReference>
<dbReference type="EMBL" id="CP042913">
    <property type="protein sequence ID" value="QEG34186.1"/>
    <property type="molecule type" value="Genomic_DNA"/>
</dbReference>
<reference evidence="2 3" key="1">
    <citation type="submission" date="2019-08" db="EMBL/GenBank/DDBJ databases">
        <title>Deep-cultivation of Planctomycetes and their phenomic and genomic characterization uncovers novel biology.</title>
        <authorList>
            <person name="Wiegand S."/>
            <person name="Jogler M."/>
            <person name="Boedeker C."/>
            <person name="Pinto D."/>
            <person name="Vollmers J."/>
            <person name="Rivas-Marin E."/>
            <person name="Kohn T."/>
            <person name="Peeters S.H."/>
            <person name="Heuer A."/>
            <person name="Rast P."/>
            <person name="Oberbeckmann S."/>
            <person name="Bunk B."/>
            <person name="Jeske O."/>
            <person name="Meyerdierks A."/>
            <person name="Storesund J.E."/>
            <person name="Kallscheuer N."/>
            <person name="Luecker S."/>
            <person name="Lage O.M."/>
            <person name="Pohl T."/>
            <person name="Merkel B.J."/>
            <person name="Hornburger P."/>
            <person name="Mueller R.-W."/>
            <person name="Bruemmer F."/>
            <person name="Labrenz M."/>
            <person name="Spormann A.M."/>
            <person name="Op den Camp H."/>
            <person name="Overmann J."/>
            <person name="Amann R."/>
            <person name="Jetten M.S.M."/>
            <person name="Mascher T."/>
            <person name="Medema M.H."/>
            <person name="Devos D.P."/>
            <person name="Kaster A.-K."/>
            <person name="Ovreas L."/>
            <person name="Rohde M."/>
            <person name="Galperin M.Y."/>
            <person name="Jogler C."/>
        </authorList>
    </citation>
    <scope>NUCLEOTIDE SEQUENCE [LARGE SCALE GENOMIC DNA]</scope>
    <source>
        <strain evidence="2 3">Pr1d</strain>
    </source>
</reference>
<feature type="transmembrane region" description="Helical" evidence="1">
    <location>
        <begin position="27"/>
        <end position="45"/>
    </location>
</feature>
<sequence length="286" mass="32552">MWQLLVVVVMTLAYFGAQEVVSRSRLPVLWTLFLLVPFALTPYWLNTNSFDLFVWIKIYSVMFCVSWAGWLRFTTMGDRPWLRRTIAWLLVANIVEALVLDIQATGTAHHFNALAGILLIVTLPLSVRHTRIDRVSRHRTLRYDVPLAWICGYTFWNWTFVYLNYPAYMGHHTAILSAALVVALFDPQCWLQARAATLGLNLLWMATSNTGLLAVSNTTVWFNESIATVTASFSLAWMAVHAASSLKTRLASERTLEISQIVREHIALAKSEWQDTDSAVVSWCVR</sequence>
<keyword evidence="1" id="KW-1133">Transmembrane helix</keyword>
<name>A0A5B9QBA0_9BACT</name>
<dbReference type="Pfam" id="PF18948">
    <property type="entry name" value="DUF5692"/>
    <property type="match status" value="1"/>
</dbReference>
<dbReference type="OrthoDB" id="7054801at2"/>
<dbReference type="InterPro" id="IPR043747">
    <property type="entry name" value="DUF5692"/>
</dbReference>
<dbReference type="Proteomes" id="UP000323917">
    <property type="component" value="Chromosome"/>
</dbReference>
<organism evidence="2 3">
    <name type="scientific">Bythopirellula goksoeyrii</name>
    <dbReference type="NCBI Taxonomy" id="1400387"/>
    <lineage>
        <taxon>Bacteria</taxon>
        <taxon>Pseudomonadati</taxon>
        <taxon>Planctomycetota</taxon>
        <taxon>Planctomycetia</taxon>
        <taxon>Pirellulales</taxon>
        <taxon>Lacipirellulaceae</taxon>
        <taxon>Bythopirellula</taxon>
    </lineage>
</organism>
<feature type="transmembrane region" description="Helical" evidence="1">
    <location>
        <begin position="147"/>
        <end position="163"/>
    </location>
</feature>
<gene>
    <name evidence="2" type="ORF">Pr1d_14590</name>
</gene>
<keyword evidence="3" id="KW-1185">Reference proteome</keyword>
<dbReference type="KEGG" id="bgok:Pr1d_14590"/>
<dbReference type="AlphaFoldDB" id="A0A5B9QBA0"/>
<feature type="transmembrane region" description="Helical" evidence="1">
    <location>
        <begin position="52"/>
        <end position="73"/>
    </location>
</feature>